<sequence length="100" mass="11018">MTVRNTPLTDVGLPTEGLSKTRCSVNTSGVENQGGRDRLLVRGQGEDQESRHGRRIGHMGAGSGRRIQGRGRRHKSKGRNRVVIQKQEIYDEGQARQGSP</sequence>
<name>A0ABU7CRS5_9TELE</name>
<keyword evidence="3" id="KW-1185">Reference proteome</keyword>
<organism evidence="2 3">
    <name type="scientific">Characodon lateralis</name>
    <dbReference type="NCBI Taxonomy" id="208331"/>
    <lineage>
        <taxon>Eukaryota</taxon>
        <taxon>Metazoa</taxon>
        <taxon>Chordata</taxon>
        <taxon>Craniata</taxon>
        <taxon>Vertebrata</taxon>
        <taxon>Euteleostomi</taxon>
        <taxon>Actinopterygii</taxon>
        <taxon>Neopterygii</taxon>
        <taxon>Teleostei</taxon>
        <taxon>Neoteleostei</taxon>
        <taxon>Acanthomorphata</taxon>
        <taxon>Ovalentaria</taxon>
        <taxon>Atherinomorphae</taxon>
        <taxon>Cyprinodontiformes</taxon>
        <taxon>Goodeidae</taxon>
        <taxon>Characodon</taxon>
    </lineage>
</organism>
<evidence type="ECO:0000313" key="3">
    <source>
        <dbReference type="Proteomes" id="UP001352852"/>
    </source>
</evidence>
<feature type="compositionally biased region" description="Polar residues" evidence="1">
    <location>
        <begin position="21"/>
        <end position="31"/>
    </location>
</feature>
<protein>
    <submittedName>
        <fullName evidence="2">Uncharacterized protein</fullName>
    </submittedName>
</protein>
<feature type="compositionally biased region" description="Basic and acidic residues" evidence="1">
    <location>
        <begin position="34"/>
        <end position="51"/>
    </location>
</feature>
<proteinExistence type="predicted"/>
<feature type="compositionally biased region" description="Basic residues" evidence="1">
    <location>
        <begin position="67"/>
        <end position="80"/>
    </location>
</feature>
<gene>
    <name evidence="2" type="ORF">CHARACLAT_027765</name>
</gene>
<evidence type="ECO:0000256" key="1">
    <source>
        <dbReference type="SAM" id="MobiDB-lite"/>
    </source>
</evidence>
<reference evidence="2 3" key="1">
    <citation type="submission" date="2021-06" db="EMBL/GenBank/DDBJ databases">
        <authorList>
            <person name="Palmer J.M."/>
        </authorList>
    </citation>
    <scope>NUCLEOTIDE SEQUENCE [LARGE SCALE GENOMIC DNA]</scope>
    <source>
        <strain evidence="2 3">CL_MEX2019</strain>
        <tissue evidence="2">Muscle</tissue>
    </source>
</reference>
<feature type="region of interest" description="Disordered" evidence="1">
    <location>
        <begin position="1"/>
        <end position="100"/>
    </location>
</feature>
<accession>A0ABU7CRS5</accession>
<dbReference type="EMBL" id="JAHUTJ010003565">
    <property type="protein sequence ID" value="MED6265656.1"/>
    <property type="molecule type" value="Genomic_DNA"/>
</dbReference>
<dbReference type="Proteomes" id="UP001352852">
    <property type="component" value="Unassembled WGS sequence"/>
</dbReference>
<evidence type="ECO:0000313" key="2">
    <source>
        <dbReference type="EMBL" id="MED6265656.1"/>
    </source>
</evidence>
<comment type="caution">
    <text evidence="2">The sequence shown here is derived from an EMBL/GenBank/DDBJ whole genome shotgun (WGS) entry which is preliminary data.</text>
</comment>